<organism evidence="3 4">
    <name type="scientific">Stutzerimonas stutzeri</name>
    <name type="common">Pseudomonas stutzeri</name>
    <dbReference type="NCBI Taxonomy" id="316"/>
    <lineage>
        <taxon>Bacteria</taxon>
        <taxon>Pseudomonadati</taxon>
        <taxon>Pseudomonadota</taxon>
        <taxon>Gammaproteobacteria</taxon>
        <taxon>Pseudomonadales</taxon>
        <taxon>Pseudomonadaceae</taxon>
        <taxon>Stutzerimonas</taxon>
    </lineage>
</organism>
<feature type="transmembrane region" description="Helical" evidence="2">
    <location>
        <begin position="88"/>
        <end position="109"/>
    </location>
</feature>
<evidence type="ECO:0000256" key="1">
    <source>
        <dbReference type="SAM" id="MobiDB-lite"/>
    </source>
</evidence>
<protein>
    <submittedName>
        <fullName evidence="3">MFS transporter</fullName>
    </submittedName>
</protein>
<keyword evidence="2" id="KW-0812">Transmembrane</keyword>
<reference evidence="3 4" key="1">
    <citation type="submission" date="2018-01" db="EMBL/GenBank/DDBJ databases">
        <title>Denitrification phenotypes of diverse strains of Pseudomonas stutzeri.</title>
        <authorList>
            <person name="Milligan D.A."/>
            <person name="Bergaust L."/>
            <person name="Bakken L.R."/>
            <person name="Frostegard A."/>
        </authorList>
    </citation>
    <scope>NUCLEOTIDE SEQUENCE [LARGE SCALE GENOMIC DNA]</scope>
    <source>
        <strain evidence="3 4">KC</strain>
    </source>
</reference>
<feature type="region of interest" description="Disordered" evidence="1">
    <location>
        <begin position="118"/>
        <end position="158"/>
    </location>
</feature>
<dbReference type="Proteomes" id="UP000235925">
    <property type="component" value="Unassembled WGS sequence"/>
</dbReference>
<feature type="transmembrane region" description="Helical" evidence="2">
    <location>
        <begin position="12"/>
        <end position="29"/>
    </location>
</feature>
<dbReference type="EMBL" id="POUN01000001">
    <property type="protein sequence ID" value="PNF82580.1"/>
    <property type="molecule type" value="Genomic_DNA"/>
</dbReference>
<feature type="compositionally biased region" description="Basic and acidic residues" evidence="1">
    <location>
        <begin position="118"/>
        <end position="133"/>
    </location>
</feature>
<dbReference type="OrthoDB" id="6121502at2"/>
<dbReference type="AlphaFoldDB" id="A0A2N8S7I3"/>
<comment type="caution">
    <text evidence="3">The sequence shown here is derived from an EMBL/GenBank/DDBJ whole genome shotgun (WGS) entry which is preliminary data.</text>
</comment>
<gene>
    <name evidence="3" type="ORF">CXK92_03760</name>
</gene>
<name>A0A2N8S7I3_STUST</name>
<keyword evidence="2" id="KW-0472">Membrane</keyword>
<evidence type="ECO:0000256" key="2">
    <source>
        <dbReference type="SAM" id="Phobius"/>
    </source>
</evidence>
<sequence>MPMFDSDYSLAWTLYGIAALGCLLFWFRVTRWMWRWLREPLRLIVAVLLFTPTIVDPAKELFAPAVAITAMDLAFKVGNNAWRAVADLAMYGMIAFGLYLLLVAIRWPIERKYGRRSENQAADEDSRTLRERMEDQDDDDYERDYAPSRGQMRTEPRL</sequence>
<evidence type="ECO:0000313" key="4">
    <source>
        <dbReference type="Proteomes" id="UP000235925"/>
    </source>
</evidence>
<keyword evidence="2" id="KW-1133">Transmembrane helix</keyword>
<accession>A0A2N8S7I3</accession>
<feature type="transmembrane region" description="Helical" evidence="2">
    <location>
        <begin position="41"/>
        <end position="68"/>
    </location>
</feature>
<evidence type="ECO:0000313" key="3">
    <source>
        <dbReference type="EMBL" id="PNF82580.1"/>
    </source>
</evidence>
<proteinExistence type="predicted"/>
<dbReference type="RefSeq" id="WP_102823700.1">
    <property type="nucleotide sequence ID" value="NZ_CP139348.1"/>
</dbReference>